<dbReference type="NCBIfam" id="TIGR01509">
    <property type="entry name" value="HAD-SF-IA-v3"/>
    <property type="match status" value="1"/>
</dbReference>
<dbReference type="InterPro" id="IPR006439">
    <property type="entry name" value="HAD-SF_hydro_IA"/>
</dbReference>
<dbReference type="SFLD" id="SFLDG01129">
    <property type="entry name" value="C1.5:_HAD__Beta-PGM__Phosphata"/>
    <property type="match status" value="1"/>
</dbReference>
<evidence type="ECO:0000313" key="1">
    <source>
        <dbReference type="EMBL" id="MXO63271.1"/>
    </source>
</evidence>
<dbReference type="SFLD" id="SFLDS00003">
    <property type="entry name" value="Haloacid_Dehalogenase"/>
    <property type="match status" value="1"/>
</dbReference>
<protein>
    <submittedName>
        <fullName evidence="1">HAD-IA family hydrolase</fullName>
    </submittedName>
</protein>
<dbReference type="AlphaFoldDB" id="A0A844YGK5"/>
<dbReference type="Pfam" id="PF00702">
    <property type="entry name" value="Hydrolase"/>
    <property type="match status" value="1"/>
</dbReference>
<organism evidence="1 2">
    <name type="scientific">Qipengyuania oceanensis</name>
    <dbReference type="NCBI Taxonomy" id="1463597"/>
    <lineage>
        <taxon>Bacteria</taxon>
        <taxon>Pseudomonadati</taxon>
        <taxon>Pseudomonadota</taxon>
        <taxon>Alphaproteobacteria</taxon>
        <taxon>Sphingomonadales</taxon>
        <taxon>Erythrobacteraceae</taxon>
        <taxon>Qipengyuania</taxon>
    </lineage>
</organism>
<dbReference type="InterPro" id="IPR036412">
    <property type="entry name" value="HAD-like_sf"/>
</dbReference>
<reference evidence="1 2" key="1">
    <citation type="submission" date="2019-12" db="EMBL/GenBank/DDBJ databases">
        <title>Genomic-based taxomic classification of the family Erythrobacteraceae.</title>
        <authorList>
            <person name="Xu L."/>
        </authorList>
    </citation>
    <scope>NUCLEOTIDE SEQUENCE [LARGE SCALE GENOMIC DNA]</scope>
    <source>
        <strain evidence="1 2">MCCC 1A09965</strain>
    </source>
</reference>
<keyword evidence="2" id="KW-1185">Reference proteome</keyword>
<name>A0A844YGK5_9SPHN</name>
<dbReference type="EMBL" id="WTYN01000001">
    <property type="protein sequence ID" value="MXO63271.1"/>
    <property type="molecule type" value="Genomic_DNA"/>
</dbReference>
<dbReference type="GO" id="GO:0016787">
    <property type="term" value="F:hydrolase activity"/>
    <property type="evidence" value="ECO:0007669"/>
    <property type="project" value="UniProtKB-KW"/>
</dbReference>
<sequence>MSAIRNIVFDIGNVFVRWDPLAIVEAAFGISGDDALARRQAIFADNDIWRALNRGEYTQDGARDAYVEAGLFTQDEAHGFFAAVYDSFHLLEDTPPLLERLVAADYRTFALTDNVIEVVAHLSQTHDWWAHFEGVTNSAEVGVLKPDPAMYAHVLETNGLAPHETVFFDDMPRNVDGAKAAGMHAFLFTDAAQAERDLATLGVQV</sequence>
<gene>
    <name evidence="1" type="ORF">GRI48_09630</name>
</gene>
<dbReference type="Proteomes" id="UP000445582">
    <property type="component" value="Unassembled WGS sequence"/>
</dbReference>
<dbReference type="RefSeq" id="WP_160674631.1">
    <property type="nucleotide sequence ID" value="NZ_WTYN01000001.1"/>
</dbReference>
<dbReference type="InterPro" id="IPR023214">
    <property type="entry name" value="HAD_sf"/>
</dbReference>
<dbReference type="SUPFAM" id="SSF56784">
    <property type="entry name" value="HAD-like"/>
    <property type="match status" value="1"/>
</dbReference>
<comment type="caution">
    <text evidence="1">The sequence shown here is derived from an EMBL/GenBank/DDBJ whole genome shotgun (WGS) entry which is preliminary data.</text>
</comment>
<dbReference type="OrthoDB" id="9807742at2"/>
<dbReference type="PANTHER" id="PTHR43611:SF3">
    <property type="entry name" value="FLAVIN MONONUCLEOTIDE HYDROLASE 1, CHLOROPLATIC"/>
    <property type="match status" value="1"/>
</dbReference>
<proteinExistence type="predicted"/>
<accession>A0A844YGK5</accession>
<dbReference type="Gene3D" id="3.40.50.1000">
    <property type="entry name" value="HAD superfamily/HAD-like"/>
    <property type="match status" value="1"/>
</dbReference>
<keyword evidence="1" id="KW-0378">Hydrolase</keyword>
<evidence type="ECO:0000313" key="2">
    <source>
        <dbReference type="Proteomes" id="UP000445582"/>
    </source>
</evidence>
<dbReference type="PANTHER" id="PTHR43611">
    <property type="entry name" value="ALPHA-D-GLUCOSE 1-PHOSPHATE PHOSPHATASE"/>
    <property type="match status" value="1"/>
</dbReference>
<dbReference type="CDD" id="cd02603">
    <property type="entry name" value="HAD_sEH-N_like"/>
    <property type="match status" value="1"/>
</dbReference>